<evidence type="ECO:0000313" key="2">
    <source>
        <dbReference type="EMBL" id="OBS15446.1"/>
    </source>
</evidence>
<keyword evidence="1" id="KW-0175">Coiled coil</keyword>
<dbReference type="OrthoDB" id="5058326at2759"/>
<feature type="coiled-coil region" evidence="1">
    <location>
        <begin position="271"/>
        <end position="337"/>
    </location>
</feature>
<gene>
    <name evidence="2" type="ORF">FPOA_13717</name>
</gene>
<dbReference type="AlphaFoldDB" id="A0A1B8A4N7"/>
<sequence>MAMSTIDLEGVTAVIEYEYEGATRFLTKPDPENVPIRFSLHVEAACALFDMLIPIRYKDKTSSKTMNIRISPLSITSLEHSTRTDLPDAVKPILPTATCLELQLAESIAILVPSFIKEPVAAARSRSGKILDSLYELSHVTNLRIYIPDTALSLDQLDSTSTAIAQRQLQPFSDADHDISRMFSGSGAKITTLPPPLLPSYDKVATVQSSAPLYTVSATFDPPDTRSRKRKQSQEVLADANAIWNKLQKLEAMINHRPARDIQACDQSLLVQELRAEVADLRKQLTSCQKKCADLEIEVAGLREAQANVDDGEGVELAEMREDIKTLENRIDYVERGKDDEELGNKIKVDIFEELAARIMGG</sequence>
<dbReference type="OMA" id="RFTIHID"/>
<dbReference type="EMBL" id="LYXU01000156">
    <property type="protein sequence ID" value="OBS15446.1"/>
    <property type="molecule type" value="Genomic_DNA"/>
</dbReference>
<evidence type="ECO:0000313" key="3">
    <source>
        <dbReference type="Proteomes" id="UP000091967"/>
    </source>
</evidence>
<proteinExistence type="predicted"/>
<reference evidence="2 3" key="1">
    <citation type="submission" date="2016-06" db="EMBL/GenBank/DDBJ databases">
        <title>Living apart together: crosstalk between the core and supernumerary genomes in a fungal plant pathogen.</title>
        <authorList>
            <person name="Vanheule A."/>
            <person name="Audenaert K."/>
            <person name="Warris S."/>
            <person name="Van De Geest H."/>
            <person name="Schijlen E."/>
            <person name="Hofte M."/>
            <person name="De Saeger S."/>
            <person name="Haesaert G."/>
            <person name="Waalwijk C."/>
            <person name="Van Der Lee T."/>
        </authorList>
    </citation>
    <scope>NUCLEOTIDE SEQUENCE [LARGE SCALE GENOMIC DNA]</scope>
    <source>
        <strain evidence="2 3">2516</strain>
    </source>
</reference>
<comment type="caution">
    <text evidence="2">The sequence shown here is derived from an EMBL/GenBank/DDBJ whole genome shotgun (WGS) entry which is preliminary data.</text>
</comment>
<keyword evidence="3" id="KW-1185">Reference proteome</keyword>
<evidence type="ECO:0000256" key="1">
    <source>
        <dbReference type="SAM" id="Coils"/>
    </source>
</evidence>
<protein>
    <submittedName>
        <fullName evidence="2">Uncharacterized protein</fullName>
    </submittedName>
</protein>
<accession>A0A1B8A4N7</accession>
<dbReference type="Proteomes" id="UP000091967">
    <property type="component" value="Unassembled WGS sequence"/>
</dbReference>
<name>A0A1B8A4N7_FUSPO</name>
<organism evidence="2 3">
    <name type="scientific">Fusarium poae</name>
    <dbReference type="NCBI Taxonomy" id="36050"/>
    <lineage>
        <taxon>Eukaryota</taxon>
        <taxon>Fungi</taxon>
        <taxon>Dikarya</taxon>
        <taxon>Ascomycota</taxon>
        <taxon>Pezizomycotina</taxon>
        <taxon>Sordariomycetes</taxon>
        <taxon>Hypocreomycetidae</taxon>
        <taxon>Hypocreales</taxon>
        <taxon>Nectriaceae</taxon>
        <taxon>Fusarium</taxon>
    </lineage>
</organism>